<keyword evidence="5" id="KW-0408">Iron</keyword>
<evidence type="ECO:0000256" key="3">
    <source>
        <dbReference type="ARBA" id="ARBA00022617"/>
    </source>
</evidence>
<dbReference type="InterPro" id="IPR050529">
    <property type="entry name" value="CYP450_sterol_14alpha_dmase"/>
</dbReference>
<accession>A0A4P9XRY4</accession>
<reference evidence="7" key="1">
    <citation type="journal article" date="2018" name="Nat. Microbiol.">
        <title>Leveraging single-cell genomics to expand the fungal tree of life.</title>
        <authorList>
            <person name="Ahrendt S.R."/>
            <person name="Quandt C.A."/>
            <person name="Ciobanu D."/>
            <person name="Clum A."/>
            <person name="Salamov A."/>
            <person name="Andreopoulos B."/>
            <person name="Cheng J.F."/>
            <person name="Woyke T."/>
            <person name="Pelin A."/>
            <person name="Henrissat B."/>
            <person name="Reynolds N.K."/>
            <person name="Benny G.L."/>
            <person name="Smith M.E."/>
            <person name="James T.Y."/>
            <person name="Grigoriev I.V."/>
        </authorList>
    </citation>
    <scope>NUCLEOTIDE SEQUENCE [LARGE SCALE GENOMIC DNA]</scope>
    <source>
        <strain evidence="7">RSA 1356</strain>
    </source>
</reference>
<comment type="cofactor">
    <cofactor evidence="1">
        <name>heme</name>
        <dbReference type="ChEBI" id="CHEBI:30413"/>
    </cofactor>
</comment>
<keyword evidence="4" id="KW-0479">Metal-binding</keyword>
<evidence type="ECO:0008006" key="8">
    <source>
        <dbReference type="Google" id="ProtNLM"/>
    </source>
</evidence>
<evidence type="ECO:0000313" key="6">
    <source>
        <dbReference type="EMBL" id="RKP08722.1"/>
    </source>
</evidence>
<dbReference type="PANTHER" id="PTHR24304:SF2">
    <property type="entry name" value="24-HYDROXYCHOLESTEROL 7-ALPHA-HYDROXYLASE"/>
    <property type="match status" value="1"/>
</dbReference>
<organism evidence="6 7">
    <name type="scientific">Thamnocephalis sphaerospora</name>
    <dbReference type="NCBI Taxonomy" id="78915"/>
    <lineage>
        <taxon>Eukaryota</taxon>
        <taxon>Fungi</taxon>
        <taxon>Fungi incertae sedis</taxon>
        <taxon>Zoopagomycota</taxon>
        <taxon>Zoopagomycotina</taxon>
        <taxon>Zoopagomycetes</taxon>
        <taxon>Zoopagales</taxon>
        <taxon>Sigmoideomycetaceae</taxon>
        <taxon>Thamnocephalis</taxon>
    </lineage>
</organism>
<dbReference type="SUPFAM" id="SSF48264">
    <property type="entry name" value="Cytochrome P450"/>
    <property type="match status" value="1"/>
</dbReference>
<evidence type="ECO:0000256" key="5">
    <source>
        <dbReference type="ARBA" id="ARBA00023004"/>
    </source>
</evidence>
<evidence type="ECO:0000256" key="1">
    <source>
        <dbReference type="ARBA" id="ARBA00001971"/>
    </source>
</evidence>
<proteinExistence type="inferred from homology"/>
<dbReference type="PANTHER" id="PTHR24304">
    <property type="entry name" value="CYTOCHROME P450 FAMILY 7"/>
    <property type="match status" value="1"/>
</dbReference>
<keyword evidence="7" id="KW-1185">Reference proteome</keyword>
<gene>
    <name evidence="6" type="ORF">THASP1DRAFT_23342</name>
</gene>
<dbReference type="OrthoDB" id="2440444at2759"/>
<name>A0A4P9XRY4_9FUNG</name>
<dbReference type="Gene3D" id="1.10.630.10">
    <property type="entry name" value="Cytochrome P450"/>
    <property type="match status" value="1"/>
</dbReference>
<dbReference type="InterPro" id="IPR036396">
    <property type="entry name" value="Cyt_P450_sf"/>
</dbReference>
<dbReference type="AlphaFoldDB" id="A0A4P9XRY4"/>
<dbReference type="STRING" id="78915.A0A4P9XRY4"/>
<dbReference type="GO" id="GO:0008395">
    <property type="term" value="F:steroid hydroxylase activity"/>
    <property type="evidence" value="ECO:0007669"/>
    <property type="project" value="TreeGrafter"/>
</dbReference>
<keyword evidence="3" id="KW-0349">Heme</keyword>
<dbReference type="Proteomes" id="UP000271241">
    <property type="component" value="Unassembled WGS sequence"/>
</dbReference>
<protein>
    <recommendedName>
        <fullName evidence="8">Cytochrome P450</fullName>
    </recommendedName>
</protein>
<dbReference type="GO" id="GO:0016705">
    <property type="term" value="F:oxidoreductase activity, acting on paired donors, with incorporation or reduction of molecular oxygen"/>
    <property type="evidence" value="ECO:0007669"/>
    <property type="project" value="InterPro"/>
</dbReference>
<dbReference type="InterPro" id="IPR001128">
    <property type="entry name" value="Cyt_P450"/>
</dbReference>
<dbReference type="EMBL" id="KZ992575">
    <property type="protein sequence ID" value="RKP08722.1"/>
    <property type="molecule type" value="Genomic_DNA"/>
</dbReference>
<evidence type="ECO:0000313" key="7">
    <source>
        <dbReference type="Proteomes" id="UP000271241"/>
    </source>
</evidence>
<dbReference type="InterPro" id="IPR002403">
    <property type="entry name" value="Cyt_P450_E_grp-IV"/>
</dbReference>
<evidence type="ECO:0000256" key="2">
    <source>
        <dbReference type="ARBA" id="ARBA00010617"/>
    </source>
</evidence>
<sequence>MNVQQLNEPPVVPYKWPFIGHTFEFGERAAQFLEQCHQKHGPTFTVVIAGRPFTVIGPDLVTEVMGIHEDVMSFNTAIQDTFSMEYCFRNKDAIKKLPKHVLHSHLPDIMPVLLERVVREYADVFGKAINANRVVQDISSIVSEAVLNSSARISRHIVQASANTALVFPNNSKSAIIRI</sequence>
<comment type="similarity">
    <text evidence="2">Belongs to the cytochrome P450 family.</text>
</comment>
<dbReference type="PRINTS" id="PR00465">
    <property type="entry name" value="EP450IV"/>
</dbReference>
<evidence type="ECO:0000256" key="4">
    <source>
        <dbReference type="ARBA" id="ARBA00022723"/>
    </source>
</evidence>
<dbReference type="GO" id="GO:0020037">
    <property type="term" value="F:heme binding"/>
    <property type="evidence" value="ECO:0007669"/>
    <property type="project" value="InterPro"/>
</dbReference>
<dbReference type="Pfam" id="PF00067">
    <property type="entry name" value="p450"/>
    <property type="match status" value="1"/>
</dbReference>
<dbReference type="GO" id="GO:0005506">
    <property type="term" value="F:iron ion binding"/>
    <property type="evidence" value="ECO:0007669"/>
    <property type="project" value="InterPro"/>
</dbReference>